<dbReference type="InterPro" id="IPR013098">
    <property type="entry name" value="Ig_I-set"/>
</dbReference>
<feature type="non-terminal residue" evidence="2">
    <location>
        <position position="1"/>
    </location>
</feature>
<reference evidence="2" key="1">
    <citation type="submission" date="2014-12" db="EMBL/GenBank/DDBJ databases">
        <title>Insight into the proteome of Arion vulgaris.</title>
        <authorList>
            <person name="Aradska J."/>
            <person name="Bulat T."/>
            <person name="Smidak R."/>
            <person name="Sarate P."/>
            <person name="Gangsoo J."/>
            <person name="Sialana F."/>
            <person name="Bilban M."/>
            <person name="Lubec G."/>
        </authorList>
    </citation>
    <scope>NUCLEOTIDE SEQUENCE</scope>
    <source>
        <tissue evidence="2">Skin</tissue>
    </source>
</reference>
<dbReference type="InterPro" id="IPR013783">
    <property type="entry name" value="Ig-like_fold"/>
</dbReference>
<dbReference type="InterPro" id="IPR007110">
    <property type="entry name" value="Ig-like_dom"/>
</dbReference>
<dbReference type="Gene3D" id="2.60.40.10">
    <property type="entry name" value="Immunoglobulins"/>
    <property type="match status" value="1"/>
</dbReference>
<evidence type="ECO:0000259" key="1">
    <source>
        <dbReference type="PROSITE" id="PS50835"/>
    </source>
</evidence>
<dbReference type="EMBL" id="HACG01030386">
    <property type="protein sequence ID" value="CEK77251.1"/>
    <property type="molecule type" value="Transcribed_RNA"/>
</dbReference>
<evidence type="ECO:0000313" key="2">
    <source>
        <dbReference type="EMBL" id="CEK77251.1"/>
    </source>
</evidence>
<name>A0A0B7AB46_9EUPU</name>
<dbReference type="SUPFAM" id="SSF48726">
    <property type="entry name" value="Immunoglobulin"/>
    <property type="match status" value="1"/>
</dbReference>
<gene>
    <name evidence="2" type="primary">ORF103687</name>
</gene>
<accession>A0A0B7AB46</accession>
<sequence length="78" mass="9303">SIHSMVEFYCGIEPTPDNRDWYRHERSILWLKDNHPVNFNNQIRITKPGWSLKIVGLKAIDSGNYTCLVTYEKHQLQW</sequence>
<protein>
    <recommendedName>
        <fullName evidence="1">Ig-like domain-containing protein</fullName>
    </recommendedName>
</protein>
<dbReference type="InterPro" id="IPR036179">
    <property type="entry name" value="Ig-like_dom_sf"/>
</dbReference>
<dbReference type="PROSITE" id="PS50835">
    <property type="entry name" value="IG_LIKE"/>
    <property type="match status" value="1"/>
</dbReference>
<organism evidence="2">
    <name type="scientific">Arion vulgaris</name>
    <dbReference type="NCBI Taxonomy" id="1028688"/>
    <lineage>
        <taxon>Eukaryota</taxon>
        <taxon>Metazoa</taxon>
        <taxon>Spiralia</taxon>
        <taxon>Lophotrochozoa</taxon>
        <taxon>Mollusca</taxon>
        <taxon>Gastropoda</taxon>
        <taxon>Heterobranchia</taxon>
        <taxon>Euthyneura</taxon>
        <taxon>Panpulmonata</taxon>
        <taxon>Eupulmonata</taxon>
        <taxon>Stylommatophora</taxon>
        <taxon>Helicina</taxon>
        <taxon>Arionoidea</taxon>
        <taxon>Arionidae</taxon>
        <taxon>Arion</taxon>
    </lineage>
</organism>
<dbReference type="Pfam" id="PF07679">
    <property type="entry name" value="I-set"/>
    <property type="match status" value="1"/>
</dbReference>
<dbReference type="AlphaFoldDB" id="A0A0B7AB46"/>
<feature type="domain" description="Ig-like" evidence="1">
    <location>
        <begin position="1"/>
        <end position="77"/>
    </location>
</feature>
<proteinExistence type="predicted"/>
<feature type="non-terminal residue" evidence="2">
    <location>
        <position position="78"/>
    </location>
</feature>